<evidence type="ECO:0000313" key="2">
    <source>
        <dbReference type="EMBL" id="AST94168.1"/>
    </source>
</evidence>
<evidence type="ECO:0000313" key="3">
    <source>
        <dbReference type="Proteomes" id="UP000215224"/>
    </source>
</evidence>
<accession>A0A223KXY3</accession>
<organism evidence="2 3">
    <name type="scientific">Sutcliffiella cohnii</name>
    <dbReference type="NCBI Taxonomy" id="33932"/>
    <lineage>
        <taxon>Bacteria</taxon>
        <taxon>Bacillati</taxon>
        <taxon>Bacillota</taxon>
        <taxon>Bacilli</taxon>
        <taxon>Bacillales</taxon>
        <taxon>Bacillaceae</taxon>
        <taxon>Sutcliffiella</taxon>
    </lineage>
</organism>
<feature type="transmembrane region" description="Helical" evidence="1">
    <location>
        <begin position="119"/>
        <end position="138"/>
    </location>
</feature>
<feature type="transmembrane region" description="Helical" evidence="1">
    <location>
        <begin position="20"/>
        <end position="44"/>
    </location>
</feature>
<dbReference type="Proteomes" id="UP000215224">
    <property type="component" value="Chromosome"/>
</dbReference>
<keyword evidence="1" id="KW-0812">Transmembrane</keyword>
<dbReference type="STRING" id="1314751.GCA_001591425_02113"/>
<feature type="transmembrane region" description="Helical" evidence="1">
    <location>
        <begin position="159"/>
        <end position="180"/>
    </location>
</feature>
<dbReference type="KEGG" id="bcoh:BC6307_24490"/>
<gene>
    <name evidence="2" type="ORF">BC6307_24490</name>
</gene>
<protein>
    <recommendedName>
        <fullName evidence="4">Glycerophosphoryl diester phosphodiesterase membrane domain-containing protein</fullName>
    </recommendedName>
</protein>
<keyword evidence="1" id="KW-1133">Transmembrane helix</keyword>
<dbReference type="EMBL" id="CP018866">
    <property type="protein sequence ID" value="AST94168.1"/>
    <property type="molecule type" value="Genomic_DNA"/>
</dbReference>
<dbReference type="AlphaFoldDB" id="A0A223KXY3"/>
<sequence length="241" mass="27740">MSLLKQAISIYIENFERILLLAFTILLPFLLFHGAISNYVFYLVADTPAQFYGDFSNLYLMMIFYLFVQIPFIQLTKSDQEGEEAVVKKSYISFLKYSSSVFLFGVVFITSVLLGMVLFVIPGIIILLFFYFTPYVAVYNERSVWKSMKTAFQVAKKNMMKLISLLLVIALIEGVLSSLLMQVVSLFSLNYFVILFPQLLLNMMLLPLFVIFTSLCYDKWAKDLYSTRIQNSNAFVGIESK</sequence>
<feature type="transmembrane region" description="Helical" evidence="1">
    <location>
        <begin position="94"/>
        <end position="113"/>
    </location>
</feature>
<proteinExistence type="predicted"/>
<evidence type="ECO:0000256" key="1">
    <source>
        <dbReference type="SAM" id="Phobius"/>
    </source>
</evidence>
<reference evidence="2 3" key="1">
    <citation type="submission" date="2016-12" db="EMBL/GenBank/DDBJ databases">
        <title>The whole genome sequencing and assembly of Bacillus cohnii DSM 6307T strain.</title>
        <authorList>
            <person name="Lee Y.-J."/>
            <person name="Yi H."/>
            <person name="Bahn Y.-S."/>
            <person name="Kim J.F."/>
            <person name="Lee D.-W."/>
        </authorList>
    </citation>
    <scope>NUCLEOTIDE SEQUENCE [LARGE SCALE GENOMIC DNA]</scope>
    <source>
        <strain evidence="2 3">DSM 6307</strain>
    </source>
</reference>
<dbReference type="RefSeq" id="WP_066415659.1">
    <property type="nucleotide sequence ID" value="NZ_CP018866.1"/>
</dbReference>
<feature type="transmembrane region" description="Helical" evidence="1">
    <location>
        <begin position="192"/>
        <end position="217"/>
    </location>
</feature>
<keyword evidence="3" id="KW-1185">Reference proteome</keyword>
<keyword evidence="1" id="KW-0472">Membrane</keyword>
<feature type="transmembrane region" description="Helical" evidence="1">
    <location>
        <begin position="56"/>
        <end position="73"/>
    </location>
</feature>
<name>A0A223KXY3_9BACI</name>
<evidence type="ECO:0008006" key="4">
    <source>
        <dbReference type="Google" id="ProtNLM"/>
    </source>
</evidence>